<keyword evidence="2" id="KW-0732">Signal</keyword>
<organism evidence="3 4">
    <name type="scientific">Flaviaesturariibacter amylovorans</name>
    <dbReference type="NCBI Taxonomy" id="1084520"/>
    <lineage>
        <taxon>Bacteria</taxon>
        <taxon>Pseudomonadati</taxon>
        <taxon>Bacteroidota</taxon>
        <taxon>Chitinophagia</taxon>
        <taxon>Chitinophagales</taxon>
        <taxon>Chitinophagaceae</taxon>
        <taxon>Flaviaestuariibacter</taxon>
    </lineage>
</organism>
<keyword evidence="1" id="KW-0472">Membrane</keyword>
<proteinExistence type="predicted"/>
<keyword evidence="1" id="KW-0812">Transmembrane</keyword>
<dbReference type="RefSeq" id="WP_345253627.1">
    <property type="nucleotide sequence ID" value="NZ_BAABGY010000002.1"/>
</dbReference>
<gene>
    <name evidence="3" type="ORF">GCM10023184_08320</name>
</gene>
<evidence type="ECO:0000256" key="2">
    <source>
        <dbReference type="SAM" id="SignalP"/>
    </source>
</evidence>
<feature type="signal peptide" evidence="2">
    <location>
        <begin position="1"/>
        <end position="26"/>
    </location>
</feature>
<accession>A0ABP8GDK7</accession>
<evidence type="ECO:0000313" key="3">
    <source>
        <dbReference type="EMBL" id="GAA4322121.1"/>
    </source>
</evidence>
<name>A0ABP8GDK7_9BACT</name>
<keyword evidence="4" id="KW-1185">Reference proteome</keyword>
<sequence length="285" mass="32270">MSRILLTYLFLLATLCGAAQTLTVTADRQRILIGEPIELVLKATGPQVPPPFALDSIPHFEILERSKVDTLLNGSAYTLQQTLRITSWDSGRWIIPPLRYGAGASAPLPVQVSFSSPFDPKQPYHEEKDILGLAPPERSTWMWYLVIALIVLLLVLLLFPARKKGPAPPPRVDPNYYRTVLQQLQQLERDEARRRDPKQFYTELVGLFRQYLYQRKRYQSDAETTGDLVARMGSWRLSGGMQGALRQTLEESDLVKFARHRPASGDLDRSVQTIKEAVIAIEENS</sequence>
<evidence type="ECO:0000313" key="4">
    <source>
        <dbReference type="Proteomes" id="UP001501725"/>
    </source>
</evidence>
<reference evidence="4" key="1">
    <citation type="journal article" date="2019" name="Int. J. Syst. Evol. Microbiol.">
        <title>The Global Catalogue of Microorganisms (GCM) 10K type strain sequencing project: providing services to taxonomists for standard genome sequencing and annotation.</title>
        <authorList>
            <consortium name="The Broad Institute Genomics Platform"/>
            <consortium name="The Broad Institute Genome Sequencing Center for Infectious Disease"/>
            <person name="Wu L."/>
            <person name="Ma J."/>
        </authorList>
    </citation>
    <scope>NUCLEOTIDE SEQUENCE [LARGE SCALE GENOMIC DNA]</scope>
    <source>
        <strain evidence="4">JCM 17919</strain>
    </source>
</reference>
<dbReference type="EMBL" id="BAABGY010000002">
    <property type="protein sequence ID" value="GAA4322121.1"/>
    <property type="molecule type" value="Genomic_DNA"/>
</dbReference>
<protein>
    <submittedName>
        <fullName evidence="3">BatD family protein</fullName>
    </submittedName>
</protein>
<keyword evidence="1" id="KW-1133">Transmembrane helix</keyword>
<dbReference type="Proteomes" id="UP001501725">
    <property type="component" value="Unassembled WGS sequence"/>
</dbReference>
<evidence type="ECO:0000256" key="1">
    <source>
        <dbReference type="SAM" id="Phobius"/>
    </source>
</evidence>
<feature type="transmembrane region" description="Helical" evidence="1">
    <location>
        <begin position="141"/>
        <end position="161"/>
    </location>
</feature>
<comment type="caution">
    <text evidence="3">The sequence shown here is derived from an EMBL/GenBank/DDBJ whole genome shotgun (WGS) entry which is preliminary data.</text>
</comment>
<feature type="chain" id="PRO_5046965708" evidence="2">
    <location>
        <begin position="27"/>
        <end position="285"/>
    </location>
</feature>